<dbReference type="PANTHER" id="PTHR34105:SF1">
    <property type="entry name" value="PROLINE-, GLUTAMIC ACID- AND LEUCINE-RICH PROTEIN 1"/>
    <property type="match status" value="1"/>
</dbReference>
<dbReference type="RefSeq" id="XP_007767866.1">
    <property type="nucleotide sequence ID" value="XM_007769676.1"/>
</dbReference>
<dbReference type="SUPFAM" id="SSF48371">
    <property type="entry name" value="ARM repeat"/>
    <property type="match status" value="1"/>
</dbReference>
<feature type="region of interest" description="Disordered" evidence="5">
    <location>
        <begin position="691"/>
        <end position="754"/>
    </location>
</feature>
<keyword evidence="4" id="KW-0539">Nucleus</keyword>
<dbReference type="GeneID" id="19199703"/>
<dbReference type="OrthoDB" id="20900at2759"/>
<dbReference type="InterPro" id="IPR012583">
    <property type="entry name" value="RIX1_N"/>
</dbReference>
<evidence type="ECO:0000259" key="6">
    <source>
        <dbReference type="Pfam" id="PF08167"/>
    </source>
</evidence>
<evidence type="ECO:0000256" key="5">
    <source>
        <dbReference type="SAM" id="MobiDB-lite"/>
    </source>
</evidence>
<feature type="region of interest" description="Disordered" evidence="5">
    <location>
        <begin position="422"/>
        <end position="441"/>
    </location>
</feature>
<dbReference type="EMBL" id="JH711577">
    <property type="protein sequence ID" value="EIW82064.1"/>
    <property type="molecule type" value="Genomic_DNA"/>
</dbReference>
<name>A0A5M3MTI6_CONPW</name>
<evidence type="ECO:0000256" key="3">
    <source>
        <dbReference type="ARBA" id="ARBA00021502"/>
    </source>
</evidence>
<comment type="subcellular location">
    <subcellularLocation>
        <location evidence="1">Nucleus</location>
    </subcellularLocation>
</comment>
<dbReference type="Pfam" id="PF08167">
    <property type="entry name" value="RIX1"/>
    <property type="match status" value="1"/>
</dbReference>
<evidence type="ECO:0000313" key="8">
    <source>
        <dbReference type="Proteomes" id="UP000053558"/>
    </source>
</evidence>
<evidence type="ECO:0000256" key="4">
    <source>
        <dbReference type="ARBA" id="ARBA00023242"/>
    </source>
</evidence>
<protein>
    <recommendedName>
        <fullName evidence="3">Pre-rRNA-processing protein RIX1</fullName>
    </recommendedName>
</protein>
<dbReference type="KEGG" id="cput:CONPUDRAFT_122556"/>
<gene>
    <name evidence="7" type="ORF">CONPUDRAFT_122556</name>
</gene>
<reference evidence="8" key="1">
    <citation type="journal article" date="2012" name="Science">
        <title>The Paleozoic origin of enzymatic lignin decomposition reconstructed from 31 fungal genomes.</title>
        <authorList>
            <person name="Floudas D."/>
            <person name="Binder M."/>
            <person name="Riley R."/>
            <person name="Barry K."/>
            <person name="Blanchette R.A."/>
            <person name="Henrissat B."/>
            <person name="Martinez A.T."/>
            <person name="Otillar R."/>
            <person name="Spatafora J.W."/>
            <person name="Yadav J.S."/>
            <person name="Aerts A."/>
            <person name="Benoit I."/>
            <person name="Boyd A."/>
            <person name="Carlson A."/>
            <person name="Copeland A."/>
            <person name="Coutinho P.M."/>
            <person name="de Vries R.P."/>
            <person name="Ferreira P."/>
            <person name="Findley K."/>
            <person name="Foster B."/>
            <person name="Gaskell J."/>
            <person name="Glotzer D."/>
            <person name="Gorecki P."/>
            <person name="Heitman J."/>
            <person name="Hesse C."/>
            <person name="Hori C."/>
            <person name="Igarashi K."/>
            <person name="Jurgens J.A."/>
            <person name="Kallen N."/>
            <person name="Kersten P."/>
            <person name="Kohler A."/>
            <person name="Kuees U."/>
            <person name="Kumar T.K.A."/>
            <person name="Kuo A."/>
            <person name="LaButti K."/>
            <person name="Larrondo L.F."/>
            <person name="Lindquist E."/>
            <person name="Ling A."/>
            <person name="Lombard V."/>
            <person name="Lucas S."/>
            <person name="Lundell T."/>
            <person name="Martin R."/>
            <person name="McLaughlin D.J."/>
            <person name="Morgenstern I."/>
            <person name="Morin E."/>
            <person name="Murat C."/>
            <person name="Nagy L.G."/>
            <person name="Nolan M."/>
            <person name="Ohm R.A."/>
            <person name="Patyshakuliyeva A."/>
            <person name="Rokas A."/>
            <person name="Ruiz-Duenas F.J."/>
            <person name="Sabat G."/>
            <person name="Salamov A."/>
            <person name="Samejima M."/>
            <person name="Schmutz J."/>
            <person name="Slot J.C."/>
            <person name="St John F."/>
            <person name="Stenlid J."/>
            <person name="Sun H."/>
            <person name="Sun S."/>
            <person name="Syed K."/>
            <person name="Tsang A."/>
            <person name="Wiebenga A."/>
            <person name="Young D."/>
            <person name="Pisabarro A."/>
            <person name="Eastwood D.C."/>
            <person name="Martin F."/>
            <person name="Cullen D."/>
            <person name="Grigoriev I.V."/>
            <person name="Hibbett D.S."/>
        </authorList>
    </citation>
    <scope>NUCLEOTIDE SEQUENCE [LARGE SCALE GENOMIC DNA]</scope>
    <source>
        <strain evidence="8">RWD-64-598 SS2</strain>
    </source>
</reference>
<sequence length="754" mass="82444">MDVTTNLKTLLQAHLATDSGAVFHLPHVLSQLHPDCIQSPHFKKWTTRVTSLLHSKDQGIRWAGLCLAYKTTTMGKSVLMDTASSWVPLAMSYLSGSDTAVLRVAIRYIRHVLAASLDIQEFQRQIVIPLVPKFATALAAFVEKDTELGIKMLSLDTLTELVPIYPNLHRAQNNSLSAICLRIIDTSSLGACNRVIVAHGARLLSVLHFTGGKVGAASLWRKALEDMIGSTWTAFAAMRTSFPGQNYPIPQGRGHDDPLASIPLHTDRMNNSVTALCHMLCTTASRPVQLPIGTLVKLAVALLGCTGNEKREGHIDPVTRDLEIAALPSIWTSGTKLTTALIECTQALSTPHATQLLGVLVPHLERSSASLPRERFIRATKELLLACRPILHARFLVMRVMKANLSLLTPLLLAQRDEKIEANPERQENRRSKKRRREYEGDEVFKRHRETLCATSDDEASLIEALHLLQATLRISRTVPSHHSLASRVLLSAAFAMRTTSSSTLSHNARLHDLLYSKICQLSIETARGGYNAMNKNLGLVLQGALVSSTRSNELLYDLYNDLELLLHPRLPPLVRPLPHVDELSLYRAEESNDERSARQAVGVVTVQDSQPTPQTDAEHRRSTLLHLGQQEEQNVSSGLSPVSIQTASNVVSVRSASKAPLDIPPLPPSQNFTPQFSPAISSNISPVLPFPNTGGHVPSSATTPHMDALGDDSNSAGAVAPAKPSSMDVDDDDDDDDQELPTIDVESDSDHES</sequence>
<keyword evidence="8" id="KW-1185">Reference proteome</keyword>
<dbReference type="OMA" id="GGWEILR"/>
<proteinExistence type="inferred from homology"/>
<feature type="compositionally biased region" description="Acidic residues" evidence="5">
    <location>
        <begin position="729"/>
        <end position="748"/>
    </location>
</feature>
<dbReference type="Proteomes" id="UP000053558">
    <property type="component" value="Unassembled WGS sequence"/>
</dbReference>
<evidence type="ECO:0000256" key="2">
    <source>
        <dbReference type="ARBA" id="ARBA00010511"/>
    </source>
</evidence>
<comment type="caution">
    <text evidence="7">The sequence shown here is derived from an EMBL/GenBank/DDBJ whole genome shotgun (WGS) entry which is preliminary data.</text>
</comment>
<organism evidence="7 8">
    <name type="scientific">Coniophora puteana (strain RWD-64-598)</name>
    <name type="common">Brown rot fungus</name>
    <dbReference type="NCBI Taxonomy" id="741705"/>
    <lineage>
        <taxon>Eukaryota</taxon>
        <taxon>Fungi</taxon>
        <taxon>Dikarya</taxon>
        <taxon>Basidiomycota</taxon>
        <taxon>Agaricomycotina</taxon>
        <taxon>Agaricomycetes</taxon>
        <taxon>Agaricomycetidae</taxon>
        <taxon>Boletales</taxon>
        <taxon>Coniophorineae</taxon>
        <taxon>Coniophoraceae</taxon>
        <taxon>Coniophora</taxon>
    </lineage>
</organism>
<dbReference type="GO" id="GO:0006364">
    <property type="term" value="P:rRNA processing"/>
    <property type="evidence" value="ECO:0007669"/>
    <property type="project" value="TreeGrafter"/>
</dbReference>
<evidence type="ECO:0000313" key="7">
    <source>
        <dbReference type="EMBL" id="EIW82064.1"/>
    </source>
</evidence>
<dbReference type="InterPro" id="IPR016024">
    <property type="entry name" value="ARM-type_fold"/>
</dbReference>
<evidence type="ECO:0000256" key="1">
    <source>
        <dbReference type="ARBA" id="ARBA00004123"/>
    </source>
</evidence>
<dbReference type="AlphaFoldDB" id="A0A5M3MTI6"/>
<dbReference type="PANTHER" id="PTHR34105">
    <property type="entry name" value="PROLINE-, GLUTAMIC ACID- AND LEUCINE-RICH PROTEIN 1"/>
    <property type="match status" value="1"/>
</dbReference>
<comment type="similarity">
    <text evidence="2">Belongs to the RIX1/PELP1 family.</text>
</comment>
<feature type="domain" description="Pre-rRNA-processing protein RIX1 N-terminal" evidence="6">
    <location>
        <begin position="8"/>
        <end position="187"/>
    </location>
</feature>
<dbReference type="GO" id="GO:0005634">
    <property type="term" value="C:nucleus"/>
    <property type="evidence" value="ECO:0007669"/>
    <property type="project" value="UniProtKB-SubCell"/>
</dbReference>
<accession>A0A5M3MTI6</accession>